<reference evidence="10" key="1">
    <citation type="submission" date="2023-10" db="EMBL/GenBank/DDBJ databases">
        <authorList>
            <person name="Hackl T."/>
        </authorList>
    </citation>
    <scope>NUCLEOTIDE SEQUENCE</scope>
</reference>
<evidence type="ECO:0000313" key="11">
    <source>
        <dbReference type="Proteomes" id="UP001295740"/>
    </source>
</evidence>
<feature type="transmembrane region" description="Helical" evidence="9">
    <location>
        <begin position="125"/>
        <end position="147"/>
    </location>
</feature>
<dbReference type="Pfam" id="PF25539">
    <property type="entry name" value="Bestrophin_2"/>
    <property type="match status" value="1"/>
</dbReference>
<feature type="transmembrane region" description="Helical" evidence="9">
    <location>
        <begin position="333"/>
        <end position="356"/>
    </location>
</feature>
<keyword evidence="3" id="KW-1003">Cell membrane</keyword>
<feature type="compositionally biased region" description="Basic and acidic residues" evidence="8">
    <location>
        <begin position="28"/>
        <end position="39"/>
    </location>
</feature>
<keyword evidence="2" id="KW-0813">Transport</keyword>
<feature type="compositionally biased region" description="Polar residues" evidence="8">
    <location>
        <begin position="50"/>
        <end position="60"/>
    </location>
</feature>
<evidence type="ECO:0000256" key="8">
    <source>
        <dbReference type="SAM" id="MobiDB-lite"/>
    </source>
</evidence>
<keyword evidence="7 9" id="KW-0472">Membrane</keyword>
<dbReference type="InterPro" id="IPR044669">
    <property type="entry name" value="YneE/VCCN1/2-like"/>
</dbReference>
<evidence type="ECO:0000256" key="2">
    <source>
        <dbReference type="ARBA" id="ARBA00022448"/>
    </source>
</evidence>
<keyword evidence="5 9" id="KW-1133">Transmembrane helix</keyword>
<evidence type="ECO:0000256" key="5">
    <source>
        <dbReference type="ARBA" id="ARBA00022989"/>
    </source>
</evidence>
<dbReference type="AlphaFoldDB" id="A0AAI8VJ25"/>
<evidence type="ECO:0000256" key="3">
    <source>
        <dbReference type="ARBA" id="ARBA00022475"/>
    </source>
</evidence>
<evidence type="ECO:0000256" key="9">
    <source>
        <dbReference type="SAM" id="Phobius"/>
    </source>
</evidence>
<evidence type="ECO:0000256" key="7">
    <source>
        <dbReference type="ARBA" id="ARBA00023136"/>
    </source>
</evidence>
<organism evidence="10 11">
    <name type="scientific">Anthostomella pinea</name>
    <dbReference type="NCBI Taxonomy" id="933095"/>
    <lineage>
        <taxon>Eukaryota</taxon>
        <taxon>Fungi</taxon>
        <taxon>Dikarya</taxon>
        <taxon>Ascomycota</taxon>
        <taxon>Pezizomycotina</taxon>
        <taxon>Sordariomycetes</taxon>
        <taxon>Xylariomycetidae</taxon>
        <taxon>Xylariales</taxon>
        <taxon>Xylariaceae</taxon>
        <taxon>Anthostomella</taxon>
    </lineage>
</organism>
<dbReference type="GO" id="GO:0005886">
    <property type="term" value="C:plasma membrane"/>
    <property type="evidence" value="ECO:0007669"/>
    <property type="project" value="UniProtKB-SubCell"/>
</dbReference>
<evidence type="ECO:0000256" key="4">
    <source>
        <dbReference type="ARBA" id="ARBA00022692"/>
    </source>
</evidence>
<dbReference type="EMBL" id="CAUWAG010000007">
    <property type="protein sequence ID" value="CAJ2505855.1"/>
    <property type="molecule type" value="Genomic_DNA"/>
</dbReference>
<keyword evidence="4 9" id="KW-0812">Transmembrane</keyword>
<evidence type="ECO:0000313" key="10">
    <source>
        <dbReference type="EMBL" id="CAJ2505855.1"/>
    </source>
</evidence>
<gene>
    <name evidence="10" type="ORF">KHLLAP_LOCUS6323</name>
</gene>
<feature type="transmembrane region" description="Helical" evidence="9">
    <location>
        <begin position="98"/>
        <end position="119"/>
    </location>
</feature>
<comment type="caution">
    <text evidence="10">The sequence shown here is derived from an EMBL/GenBank/DDBJ whole genome shotgun (WGS) entry which is preliminary data.</text>
</comment>
<accession>A0AAI8VJ25</accession>
<protein>
    <submittedName>
        <fullName evidence="10">Uu.00g132490.m01.CDS01</fullName>
    </submittedName>
</protein>
<sequence length="475" mass="52585">MADDAGGAPVGGHTETHAATGEAAPHAGGDEHHKGDANHVQDTAYPMSPRRTTMTPNPFSRKNTSLDLDDYFVGPRDIAKHSKWPLFLQMHGSILPKMIVPVIVVAAWASLITAISLKVPGVNLGISSILLTITGFVVGLGLSFRSSTAYERYAEGRRYWGQLILTCQSLGRVYWLHAVERPETSKKDLLAKLTAMNLLIAFAVSLKHKLRFEPYTYYDDLVDLIDHLDTFAKSATEDNLVKPKGHKMFKAVGENLGLSFATSNPRKLMKRAESPLGNLPLEILCYLTAYTDELAANGQLPVGMQQTAAYNGLQSLNDVMVNTERVLNTPLPIAYAIAISQITWLYVFLLPFQLISSLDWKTIPAVVAASYIILSIYFIGHEIENPFGNDVNDLPLELFCQQIVEDMETIAARPKARITEFVESARNKVMYPYSDSSFGIWEQRPESAIRAALRNRPHAGFDRRTSHGEKGAQNV</sequence>
<feature type="compositionally biased region" description="Low complexity" evidence="8">
    <location>
        <begin position="11"/>
        <end position="27"/>
    </location>
</feature>
<name>A0AAI8VJ25_9PEZI</name>
<feature type="region of interest" description="Disordered" evidence="8">
    <location>
        <begin position="1"/>
        <end position="60"/>
    </location>
</feature>
<feature type="transmembrane region" description="Helical" evidence="9">
    <location>
        <begin position="362"/>
        <end position="380"/>
    </location>
</feature>
<evidence type="ECO:0000256" key="1">
    <source>
        <dbReference type="ARBA" id="ARBA00004651"/>
    </source>
</evidence>
<proteinExistence type="predicted"/>
<keyword evidence="6" id="KW-0406">Ion transport</keyword>
<keyword evidence="11" id="KW-1185">Reference proteome</keyword>
<comment type="subcellular location">
    <subcellularLocation>
        <location evidence="1">Cell membrane</location>
        <topology evidence="1">Multi-pass membrane protein</topology>
    </subcellularLocation>
</comment>
<dbReference type="PANTHER" id="PTHR33281:SF19">
    <property type="entry name" value="VOLTAGE-DEPENDENT ANION CHANNEL-FORMING PROTEIN YNEE"/>
    <property type="match status" value="1"/>
</dbReference>
<evidence type="ECO:0000256" key="6">
    <source>
        <dbReference type="ARBA" id="ARBA00023065"/>
    </source>
</evidence>
<dbReference type="Proteomes" id="UP001295740">
    <property type="component" value="Unassembled WGS sequence"/>
</dbReference>
<dbReference type="GO" id="GO:0005254">
    <property type="term" value="F:chloride channel activity"/>
    <property type="evidence" value="ECO:0007669"/>
    <property type="project" value="InterPro"/>
</dbReference>
<dbReference type="PANTHER" id="PTHR33281">
    <property type="entry name" value="UPF0187 PROTEIN YNEE"/>
    <property type="match status" value="1"/>
</dbReference>